<dbReference type="PANTHER" id="PTHR42760:SF133">
    <property type="entry name" value="3-OXOACYL-[ACYL-CARRIER-PROTEIN] REDUCTASE"/>
    <property type="match status" value="1"/>
</dbReference>
<evidence type="ECO:0000256" key="3">
    <source>
        <dbReference type="ARBA" id="ARBA00023002"/>
    </source>
</evidence>
<dbReference type="AlphaFoldDB" id="A0A1J9QJX7"/>
<evidence type="ECO:0000313" key="4">
    <source>
        <dbReference type="EMBL" id="OJD16204.1"/>
    </source>
</evidence>
<dbReference type="InterPro" id="IPR002347">
    <property type="entry name" value="SDR_fam"/>
</dbReference>
<proteinExistence type="inferred from homology"/>
<dbReference type="STRING" id="1447872.A0A1J9QJX7"/>
<accession>A0A1J9QJX7</accession>
<dbReference type="Gene3D" id="3.40.50.720">
    <property type="entry name" value="NAD(P)-binding Rossmann-like Domain"/>
    <property type="match status" value="1"/>
</dbReference>
<dbReference type="PRINTS" id="PR00080">
    <property type="entry name" value="SDRFAMILY"/>
</dbReference>
<dbReference type="PANTHER" id="PTHR42760">
    <property type="entry name" value="SHORT-CHAIN DEHYDROGENASES/REDUCTASES FAMILY MEMBER"/>
    <property type="match status" value="1"/>
</dbReference>
<dbReference type="EMBL" id="LGRN01000119">
    <property type="protein sequence ID" value="OJD16204.1"/>
    <property type="molecule type" value="Genomic_DNA"/>
</dbReference>
<comment type="caution">
    <text evidence="4">The sequence shown here is derived from an EMBL/GenBank/DDBJ whole genome shotgun (WGS) entry which is preliminary data.</text>
</comment>
<comment type="similarity">
    <text evidence="1">Belongs to the short-chain dehydrogenases/reductases (SDR) family.</text>
</comment>
<dbReference type="VEuPathDB" id="FungiDB:AJ78_03636"/>
<dbReference type="PROSITE" id="PS00061">
    <property type="entry name" value="ADH_SHORT"/>
    <property type="match status" value="1"/>
</dbReference>
<dbReference type="GO" id="GO:0016616">
    <property type="term" value="F:oxidoreductase activity, acting on the CH-OH group of donors, NAD or NADP as acceptor"/>
    <property type="evidence" value="ECO:0007669"/>
    <property type="project" value="TreeGrafter"/>
</dbReference>
<evidence type="ECO:0000256" key="2">
    <source>
        <dbReference type="ARBA" id="ARBA00022857"/>
    </source>
</evidence>
<gene>
    <name evidence="4" type="ORF">AJ78_03636</name>
</gene>
<dbReference type="Pfam" id="PF13561">
    <property type="entry name" value="adh_short_C2"/>
    <property type="match status" value="1"/>
</dbReference>
<dbReference type="GO" id="GO:0006633">
    <property type="term" value="P:fatty acid biosynthetic process"/>
    <property type="evidence" value="ECO:0007669"/>
    <property type="project" value="TreeGrafter"/>
</dbReference>
<dbReference type="InterPro" id="IPR036291">
    <property type="entry name" value="NAD(P)-bd_dom_sf"/>
</dbReference>
<dbReference type="InterPro" id="IPR020904">
    <property type="entry name" value="Sc_DH/Rdtase_CS"/>
</dbReference>
<organism evidence="4 5">
    <name type="scientific">Emergomyces pasteurianus Ep9510</name>
    <dbReference type="NCBI Taxonomy" id="1447872"/>
    <lineage>
        <taxon>Eukaryota</taxon>
        <taxon>Fungi</taxon>
        <taxon>Dikarya</taxon>
        <taxon>Ascomycota</taxon>
        <taxon>Pezizomycotina</taxon>
        <taxon>Eurotiomycetes</taxon>
        <taxon>Eurotiomycetidae</taxon>
        <taxon>Onygenales</taxon>
        <taxon>Ajellomycetaceae</taxon>
        <taxon>Emergomyces</taxon>
    </lineage>
</organism>
<dbReference type="SUPFAM" id="SSF51735">
    <property type="entry name" value="NAD(P)-binding Rossmann-fold domains"/>
    <property type="match status" value="1"/>
</dbReference>
<dbReference type="OrthoDB" id="1669814at2759"/>
<evidence type="ECO:0008006" key="6">
    <source>
        <dbReference type="Google" id="ProtNLM"/>
    </source>
</evidence>
<dbReference type="Proteomes" id="UP000182235">
    <property type="component" value="Unassembled WGS sequence"/>
</dbReference>
<keyword evidence="5" id="KW-1185">Reference proteome</keyword>
<evidence type="ECO:0000313" key="5">
    <source>
        <dbReference type="Proteomes" id="UP000182235"/>
    </source>
</evidence>
<protein>
    <recommendedName>
        <fullName evidence="6">NAD(P)-binding protein</fullName>
    </recommendedName>
</protein>
<evidence type="ECO:0000256" key="1">
    <source>
        <dbReference type="ARBA" id="ARBA00006484"/>
    </source>
</evidence>
<keyword evidence="3" id="KW-0560">Oxidoreductase</keyword>
<name>A0A1J9QJX7_9EURO</name>
<reference evidence="4 5" key="1">
    <citation type="submission" date="2015-07" db="EMBL/GenBank/DDBJ databases">
        <title>Emmonsia species relationships and genome sequence.</title>
        <authorList>
            <consortium name="The Broad Institute Genomics Platform"/>
            <person name="Cuomo C.A."/>
            <person name="Munoz J.F."/>
            <person name="Imamovic A."/>
            <person name="Priest M.E."/>
            <person name="Young S."/>
            <person name="Clay O.K."/>
            <person name="McEwen J.G."/>
        </authorList>
    </citation>
    <scope>NUCLEOTIDE SEQUENCE [LARGE SCALE GENOMIC DNA]</scope>
    <source>
        <strain evidence="4 5">UAMH 9510</strain>
    </source>
</reference>
<dbReference type="GO" id="GO:0048038">
    <property type="term" value="F:quinone binding"/>
    <property type="evidence" value="ECO:0007669"/>
    <property type="project" value="TreeGrafter"/>
</dbReference>
<keyword evidence="2" id="KW-0521">NADP</keyword>
<dbReference type="CDD" id="cd05233">
    <property type="entry name" value="SDR_c"/>
    <property type="match status" value="1"/>
</dbReference>
<sequence>MGSTGTLVTVHGNMGNSFAGRTIAITGGGSGIGLAITRSLAALDATVYVADIMSDAPSELRGLPNVHFISNCDITQRTACTEFMDRIPGNLYGLVNCAGICPNEGKMASDELFARIMAINVTGSWNMGTEAIKRMTQQKQGSDSGLLPDTKRTLGAGVIVNIASGASLRGIANLAAYCTSKHAVLGMTRSWAKDWPTLRVNAVAPGVTDTPLSRGATSATGNKEELEKLALQLSSRIPLGRMAYATDIADVVLFTLSDAASFMTGQVIPVNGGSD</sequence>
<dbReference type="PRINTS" id="PR00081">
    <property type="entry name" value="GDHRDH"/>
</dbReference>
<dbReference type="FunFam" id="3.40.50.720:FF:000084">
    <property type="entry name" value="Short-chain dehydrogenase reductase"/>
    <property type="match status" value="1"/>
</dbReference>